<keyword evidence="3" id="KW-0804">Transcription</keyword>
<dbReference type="InterPro" id="IPR018060">
    <property type="entry name" value="HTH_AraC"/>
</dbReference>
<feature type="domain" description="HTH araC/xylS-type" evidence="4">
    <location>
        <begin position="183"/>
        <end position="284"/>
    </location>
</feature>
<evidence type="ECO:0000256" key="3">
    <source>
        <dbReference type="ARBA" id="ARBA00023163"/>
    </source>
</evidence>
<keyword evidence="1" id="KW-0805">Transcription regulation</keyword>
<organism evidence="5 6">
    <name type="scientific">Paenibacillus oryzae</name>
    <dbReference type="NCBI Taxonomy" id="1844972"/>
    <lineage>
        <taxon>Bacteria</taxon>
        <taxon>Bacillati</taxon>
        <taxon>Bacillota</taxon>
        <taxon>Bacilli</taxon>
        <taxon>Bacillales</taxon>
        <taxon>Paenibacillaceae</taxon>
        <taxon>Paenibacillus</taxon>
    </lineage>
</organism>
<evidence type="ECO:0000313" key="5">
    <source>
        <dbReference type="EMBL" id="OBR62839.1"/>
    </source>
</evidence>
<accession>A0A1A5YB35</accession>
<reference evidence="5 6" key="1">
    <citation type="submission" date="2016-05" db="EMBL/GenBank/DDBJ databases">
        <title>Paenibacillus oryzae. sp. nov., isolated from the rice root.</title>
        <authorList>
            <person name="Zhang J."/>
            <person name="Zhang X."/>
        </authorList>
    </citation>
    <scope>NUCLEOTIDE SEQUENCE [LARGE SCALE GENOMIC DNA]</scope>
    <source>
        <strain evidence="5 6">1DrF-4</strain>
    </source>
</reference>
<dbReference type="SUPFAM" id="SSF46689">
    <property type="entry name" value="Homeodomain-like"/>
    <property type="match status" value="1"/>
</dbReference>
<gene>
    <name evidence="5" type="ORF">A7K91_15740</name>
</gene>
<dbReference type="InterPro" id="IPR050204">
    <property type="entry name" value="AraC_XylS_family_regulators"/>
</dbReference>
<dbReference type="EMBL" id="LYPA01000078">
    <property type="protein sequence ID" value="OBR62839.1"/>
    <property type="molecule type" value="Genomic_DNA"/>
</dbReference>
<sequence>MNNNVLQGFASHRPLQAPLLEKQRSGYRYREYMPDPKLASHVACFWTLEVDGGGEGQLHRILPDGCVDLIINGKASNFRSAAFFSGLMTHYAVMAIEEPEFSFGIRMFAGNAQPFLKQPPGQLKDTHLFIEDIWGADGLLVAEKLLTSGAAAVNAMIAVAEEWMLGILAREELSAGGPGSASLLVQKALMAIYDRNGVFSVEEMAAELAFSQRHVRRAFRDILGASPKSITEIIRFQSILRLLERSPSMPLAELAQTFGYYDQSHFVKSFKGLYGLPPGQMGMIIKKAGVH</sequence>
<dbReference type="RefSeq" id="WP_068686952.1">
    <property type="nucleotide sequence ID" value="NZ_LYPA01000078.1"/>
</dbReference>
<dbReference type="PROSITE" id="PS01124">
    <property type="entry name" value="HTH_ARAC_FAMILY_2"/>
    <property type="match status" value="1"/>
</dbReference>
<evidence type="ECO:0000256" key="1">
    <source>
        <dbReference type="ARBA" id="ARBA00023015"/>
    </source>
</evidence>
<dbReference type="Gene3D" id="1.10.10.60">
    <property type="entry name" value="Homeodomain-like"/>
    <property type="match status" value="1"/>
</dbReference>
<dbReference type="GO" id="GO:0043565">
    <property type="term" value="F:sequence-specific DNA binding"/>
    <property type="evidence" value="ECO:0007669"/>
    <property type="project" value="InterPro"/>
</dbReference>
<keyword evidence="2" id="KW-0238">DNA-binding</keyword>
<dbReference type="PANTHER" id="PTHR46796">
    <property type="entry name" value="HTH-TYPE TRANSCRIPTIONAL ACTIVATOR RHAS-RELATED"/>
    <property type="match status" value="1"/>
</dbReference>
<evidence type="ECO:0000256" key="2">
    <source>
        <dbReference type="ARBA" id="ARBA00023125"/>
    </source>
</evidence>
<dbReference type="AlphaFoldDB" id="A0A1A5YB35"/>
<dbReference type="Pfam" id="PF20240">
    <property type="entry name" value="DUF6597"/>
    <property type="match status" value="1"/>
</dbReference>
<dbReference type="GO" id="GO:0003700">
    <property type="term" value="F:DNA-binding transcription factor activity"/>
    <property type="evidence" value="ECO:0007669"/>
    <property type="project" value="InterPro"/>
</dbReference>
<keyword evidence="6" id="KW-1185">Reference proteome</keyword>
<dbReference type="Proteomes" id="UP000092024">
    <property type="component" value="Unassembled WGS sequence"/>
</dbReference>
<evidence type="ECO:0000259" key="4">
    <source>
        <dbReference type="PROSITE" id="PS01124"/>
    </source>
</evidence>
<comment type="caution">
    <text evidence="5">The sequence shown here is derived from an EMBL/GenBank/DDBJ whole genome shotgun (WGS) entry which is preliminary data.</text>
</comment>
<evidence type="ECO:0000313" key="6">
    <source>
        <dbReference type="Proteomes" id="UP000092024"/>
    </source>
</evidence>
<name>A0A1A5YB35_9BACL</name>
<dbReference type="Pfam" id="PF12833">
    <property type="entry name" value="HTH_18"/>
    <property type="match status" value="1"/>
</dbReference>
<protein>
    <recommendedName>
        <fullName evidence="4">HTH araC/xylS-type domain-containing protein</fullName>
    </recommendedName>
</protein>
<dbReference type="InterPro" id="IPR009057">
    <property type="entry name" value="Homeodomain-like_sf"/>
</dbReference>
<proteinExistence type="predicted"/>
<dbReference type="STRING" id="1844972.A7K91_15740"/>
<dbReference type="InterPro" id="IPR046532">
    <property type="entry name" value="DUF6597"/>
</dbReference>
<dbReference type="SMART" id="SM00342">
    <property type="entry name" value="HTH_ARAC"/>
    <property type="match status" value="1"/>
</dbReference>